<dbReference type="PANTHER" id="PTHR37296">
    <property type="entry name" value="CONSERVED VIRULENCE FACTOR B"/>
    <property type="match status" value="1"/>
</dbReference>
<dbReference type="Gene3D" id="1.10.10.10">
    <property type="entry name" value="Winged helix-like DNA-binding domain superfamily/Winged helix DNA-binding domain"/>
    <property type="match status" value="1"/>
</dbReference>
<dbReference type="EMBL" id="AZMM01016666">
    <property type="protein sequence ID" value="ETJ28690.1"/>
    <property type="molecule type" value="Genomic_DNA"/>
</dbReference>
<evidence type="ECO:0000259" key="1">
    <source>
        <dbReference type="Pfam" id="PF17783"/>
    </source>
</evidence>
<evidence type="ECO:0000313" key="2">
    <source>
        <dbReference type="EMBL" id="ETJ28690.1"/>
    </source>
</evidence>
<dbReference type="PANTHER" id="PTHR37296:SF1">
    <property type="entry name" value="CONSERVED VIRULENCE FACTOR B"/>
    <property type="match status" value="1"/>
</dbReference>
<feature type="non-terminal residue" evidence="2">
    <location>
        <position position="1"/>
    </location>
</feature>
<comment type="caution">
    <text evidence="2">The sequence shown here is derived from an EMBL/GenBank/DDBJ whole genome shotgun (WGS) entry which is preliminary data.</text>
</comment>
<dbReference type="Pfam" id="PF17783">
    <property type="entry name" value="WHD_CvfB"/>
    <property type="match status" value="1"/>
</dbReference>
<dbReference type="InterPro" id="IPR014464">
    <property type="entry name" value="CvfB_fam"/>
</dbReference>
<protein>
    <submittedName>
        <fullName evidence="2">S1 RNA binding protein</fullName>
    </submittedName>
</protein>
<sequence>SCPTIASAMLIKDKFNISKSAFKRALGHLMKEKKIVQEEGWTLLTDIGRQWTPPANNESQDEE</sequence>
<dbReference type="InterPro" id="IPR036388">
    <property type="entry name" value="WH-like_DNA-bd_sf"/>
</dbReference>
<proteinExistence type="predicted"/>
<dbReference type="AlphaFoldDB" id="W1XGT9"/>
<reference evidence="2" key="1">
    <citation type="submission" date="2013-12" db="EMBL/GenBank/DDBJ databases">
        <title>A Varibaculum cambriense genome reconstructed from a premature infant gut community with otherwise low bacterial novelty that shifts toward anaerobic metabolism during the third week of life.</title>
        <authorList>
            <person name="Brown C.T."/>
            <person name="Sharon I."/>
            <person name="Thomas B.C."/>
            <person name="Castelle C.J."/>
            <person name="Morowitz M.J."/>
            <person name="Banfield J.F."/>
        </authorList>
    </citation>
    <scope>NUCLEOTIDE SEQUENCE</scope>
</reference>
<name>W1XGT9_9ZZZZ</name>
<organism evidence="2">
    <name type="scientific">human gut metagenome</name>
    <dbReference type="NCBI Taxonomy" id="408170"/>
    <lineage>
        <taxon>unclassified sequences</taxon>
        <taxon>metagenomes</taxon>
        <taxon>organismal metagenomes</taxon>
    </lineage>
</organism>
<accession>W1XGT9</accession>
<feature type="domain" description="Conserved virulence factor B-like winged helix" evidence="1">
    <location>
        <begin position="7"/>
        <end position="44"/>
    </location>
</feature>
<gene>
    <name evidence="2" type="ORF">Q604_UNBC16666G0001</name>
</gene>
<dbReference type="InterPro" id="IPR040764">
    <property type="entry name" value="CvfB_WH"/>
</dbReference>